<reference evidence="1 2" key="1">
    <citation type="submission" date="2020-08" db="EMBL/GenBank/DDBJ databases">
        <title>Genome public.</title>
        <authorList>
            <person name="Liu C."/>
            <person name="Sun Q."/>
        </authorList>
    </citation>
    <scope>NUCLEOTIDE SEQUENCE [LARGE SCALE GENOMIC DNA]</scope>
    <source>
        <strain evidence="1 2">BX4</strain>
    </source>
</reference>
<keyword evidence="2" id="KW-1185">Reference proteome</keyword>
<accession>A0ABR7F0D0</accession>
<comment type="caution">
    <text evidence="1">The sequence shown here is derived from an EMBL/GenBank/DDBJ whole genome shotgun (WGS) entry which is preliminary data.</text>
</comment>
<name>A0ABR7F0D0_9FIRM</name>
<dbReference type="RefSeq" id="WP_118588834.1">
    <property type="nucleotide sequence ID" value="NZ_JACOOZ010000002.1"/>
</dbReference>
<organism evidence="1 2">
    <name type="scientific">Eubacterium segne</name>
    <dbReference type="NCBI Taxonomy" id="2763045"/>
    <lineage>
        <taxon>Bacteria</taxon>
        <taxon>Bacillati</taxon>
        <taxon>Bacillota</taxon>
        <taxon>Clostridia</taxon>
        <taxon>Eubacteriales</taxon>
        <taxon>Eubacteriaceae</taxon>
        <taxon>Eubacterium</taxon>
    </lineage>
</organism>
<dbReference type="Proteomes" id="UP000597877">
    <property type="component" value="Unassembled WGS sequence"/>
</dbReference>
<proteinExistence type="predicted"/>
<dbReference type="EMBL" id="JACOOZ010000002">
    <property type="protein sequence ID" value="MBC5667055.1"/>
    <property type="molecule type" value="Genomic_DNA"/>
</dbReference>
<protein>
    <submittedName>
        <fullName evidence="1">Uncharacterized protein</fullName>
    </submittedName>
</protein>
<evidence type="ECO:0000313" key="1">
    <source>
        <dbReference type="EMBL" id="MBC5667055.1"/>
    </source>
</evidence>
<sequence length="63" mass="7396">MVKVFVLCENLGGEFVNNIETVESRYFAKEEIPDNLAEEKVNRQQILMCFEANETAYWTTKFD</sequence>
<gene>
    <name evidence="1" type="ORF">H8S00_03490</name>
</gene>
<evidence type="ECO:0000313" key="2">
    <source>
        <dbReference type="Proteomes" id="UP000597877"/>
    </source>
</evidence>